<dbReference type="CDD" id="cd18186">
    <property type="entry name" value="BTB_POZ_ZBTB_KLHL-like"/>
    <property type="match status" value="1"/>
</dbReference>
<dbReference type="Gene3D" id="3.30.710.10">
    <property type="entry name" value="Potassium Channel Kv1.1, Chain A"/>
    <property type="match status" value="1"/>
</dbReference>
<evidence type="ECO:0000313" key="4">
    <source>
        <dbReference type="Proteomes" id="UP000604046"/>
    </source>
</evidence>
<evidence type="ECO:0000256" key="1">
    <source>
        <dbReference type="SAM" id="MobiDB-lite"/>
    </source>
</evidence>
<feature type="domain" description="BTB" evidence="2">
    <location>
        <begin position="177"/>
        <end position="244"/>
    </location>
</feature>
<dbReference type="SUPFAM" id="SSF54695">
    <property type="entry name" value="POZ domain"/>
    <property type="match status" value="1"/>
</dbReference>
<comment type="caution">
    <text evidence="3">The sequence shown here is derived from an EMBL/GenBank/DDBJ whole genome shotgun (WGS) entry which is preliminary data.</text>
</comment>
<dbReference type="Proteomes" id="UP000604046">
    <property type="component" value="Unassembled WGS sequence"/>
</dbReference>
<dbReference type="InterPro" id="IPR000210">
    <property type="entry name" value="BTB/POZ_dom"/>
</dbReference>
<reference evidence="3" key="1">
    <citation type="submission" date="2021-02" db="EMBL/GenBank/DDBJ databases">
        <authorList>
            <person name="Dougan E. K."/>
            <person name="Rhodes N."/>
            <person name="Thang M."/>
            <person name="Chan C."/>
        </authorList>
    </citation>
    <scope>NUCLEOTIDE SEQUENCE</scope>
</reference>
<organism evidence="3 4">
    <name type="scientific">Symbiodinium natans</name>
    <dbReference type="NCBI Taxonomy" id="878477"/>
    <lineage>
        <taxon>Eukaryota</taxon>
        <taxon>Sar</taxon>
        <taxon>Alveolata</taxon>
        <taxon>Dinophyceae</taxon>
        <taxon>Suessiales</taxon>
        <taxon>Symbiodiniaceae</taxon>
        <taxon>Symbiodinium</taxon>
    </lineage>
</organism>
<dbReference type="OrthoDB" id="6359816at2759"/>
<evidence type="ECO:0000259" key="2">
    <source>
        <dbReference type="PROSITE" id="PS50097"/>
    </source>
</evidence>
<dbReference type="InterPro" id="IPR011333">
    <property type="entry name" value="SKP1/BTB/POZ_sf"/>
</dbReference>
<dbReference type="AlphaFoldDB" id="A0A812JRP2"/>
<accession>A0A812JRP2</accession>
<dbReference type="PROSITE" id="PS50097">
    <property type="entry name" value="BTB"/>
    <property type="match status" value="1"/>
</dbReference>
<dbReference type="SMART" id="SM00225">
    <property type="entry name" value="BTB"/>
    <property type="match status" value="1"/>
</dbReference>
<sequence>MASSQSHDADVIAGFINLGDVSGLKRFAGRDFDWNACLTFGGARMLPLAAAISANIADPSYSGNAIQVIQWMIEAGASPRHRAPHTVKDSWSMWKEDDTEKTKMSVNLAGHSAISYAFKWLDEMRKRKGGADWSSSIKFLEVVVRTLASEPSTTPKVGVHHSVCELWESIRELTSTHNVILETSDGEVSAHDHVLMVASPVLKAMLGSSMQEGASRRIPIRDSPSASVSLFLDILYAGSTYSDPDYKTMLVALDLAHRWQVPGVVEMLSAPLREMITDESFVAIAEASLLKGLEPLQRACAAFGAKNAKIQALLKARTLPTAVSRLLGSREPAETEQKKAKKRRTF</sequence>
<dbReference type="EMBL" id="CAJNDS010000491">
    <property type="protein sequence ID" value="CAE7211918.1"/>
    <property type="molecule type" value="Genomic_DNA"/>
</dbReference>
<dbReference type="PANTHER" id="PTHR46672:SF8">
    <property type="entry name" value="BTB DOMAIN-CONTAINING PROTEIN"/>
    <property type="match status" value="1"/>
</dbReference>
<evidence type="ECO:0000313" key="3">
    <source>
        <dbReference type="EMBL" id="CAE7211918.1"/>
    </source>
</evidence>
<name>A0A812JRP2_9DINO</name>
<gene>
    <name evidence="3" type="ORF">SNAT2548_LOCUS7161</name>
</gene>
<dbReference type="Pfam" id="PF00651">
    <property type="entry name" value="BTB"/>
    <property type="match status" value="1"/>
</dbReference>
<dbReference type="PANTHER" id="PTHR46672">
    <property type="entry name" value="OS08G0495500 PROTEIN-RELATED"/>
    <property type="match status" value="1"/>
</dbReference>
<keyword evidence="4" id="KW-1185">Reference proteome</keyword>
<protein>
    <recommendedName>
        <fullName evidence="2">BTB domain-containing protein</fullName>
    </recommendedName>
</protein>
<feature type="region of interest" description="Disordered" evidence="1">
    <location>
        <begin position="327"/>
        <end position="346"/>
    </location>
</feature>
<dbReference type="InterPro" id="IPR044714">
    <property type="entry name" value="AtSIBP1-like"/>
</dbReference>
<proteinExistence type="predicted"/>